<protein>
    <submittedName>
        <fullName evidence="2">Uncharacterized protein</fullName>
    </submittedName>
</protein>
<feature type="region of interest" description="Disordered" evidence="1">
    <location>
        <begin position="151"/>
        <end position="175"/>
    </location>
</feature>
<dbReference type="AlphaFoldDB" id="G9NK64"/>
<feature type="region of interest" description="Disordered" evidence="1">
    <location>
        <begin position="20"/>
        <end position="42"/>
    </location>
</feature>
<accession>G9NK64</accession>
<organism evidence="2 3">
    <name type="scientific">Hypocrea atroviridis (strain ATCC 20476 / IMI 206040)</name>
    <name type="common">Trichoderma atroviride</name>
    <dbReference type="NCBI Taxonomy" id="452589"/>
    <lineage>
        <taxon>Eukaryota</taxon>
        <taxon>Fungi</taxon>
        <taxon>Dikarya</taxon>
        <taxon>Ascomycota</taxon>
        <taxon>Pezizomycotina</taxon>
        <taxon>Sordariomycetes</taxon>
        <taxon>Hypocreomycetidae</taxon>
        <taxon>Hypocreales</taxon>
        <taxon>Hypocreaceae</taxon>
        <taxon>Trichoderma</taxon>
    </lineage>
</organism>
<dbReference type="Proteomes" id="UP000005426">
    <property type="component" value="Unassembled WGS sequence"/>
</dbReference>
<evidence type="ECO:0000256" key="1">
    <source>
        <dbReference type="SAM" id="MobiDB-lite"/>
    </source>
</evidence>
<name>G9NK64_HYPAI</name>
<sequence>MEMASWPAWSEHHLRKGGLTQQSFHPRSFDAPPTTARTRAKPASNDWILETWEQHKASRWRRGRLRDPMMLPTTIFANCGFATPWQLSRPSAEQRHLCMLVLCTIRAADHGGDDGGWSSAAKLPTALQQAIQGLSAWAVCTVVYMRQNSEHGSSNRLDGRSSKHQHQNTKLPWRQ</sequence>
<reference evidence="2 3" key="1">
    <citation type="journal article" date="2011" name="Genome Biol.">
        <title>Comparative genome sequence analysis underscores mycoparasitism as the ancestral life style of Trichoderma.</title>
        <authorList>
            <person name="Kubicek C.P."/>
            <person name="Herrera-Estrella A."/>
            <person name="Seidl-Seiboth V."/>
            <person name="Martinez D.A."/>
            <person name="Druzhinina I.S."/>
            <person name="Thon M."/>
            <person name="Zeilinger S."/>
            <person name="Casas-Flores S."/>
            <person name="Horwitz B.A."/>
            <person name="Mukherjee P.K."/>
            <person name="Mukherjee M."/>
            <person name="Kredics L."/>
            <person name="Alcaraz L.D."/>
            <person name="Aerts A."/>
            <person name="Antal Z."/>
            <person name="Atanasova L."/>
            <person name="Cervantes-Badillo M.G."/>
            <person name="Challacombe J."/>
            <person name="Chertkov O."/>
            <person name="McCluskey K."/>
            <person name="Coulpier F."/>
            <person name="Deshpande N."/>
            <person name="von Doehren H."/>
            <person name="Ebbole D.J."/>
            <person name="Esquivel-Naranjo E.U."/>
            <person name="Fekete E."/>
            <person name="Flipphi M."/>
            <person name="Glaser F."/>
            <person name="Gomez-Rodriguez E.Y."/>
            <person name="Gruber S."/>
            <person name="Han C."/>
            <person name="Henrissat B."/>
            <person name="Hermosa R."/>
            <person name="Hernandez-Onate M."/>
            <person name="Karaffa L."/>
            <person name="Kosti I."/>
            <person name="Le Crom S."/>
            <person name="Lindquist E."/>
            <person name="Lucas S."/>
            <person name="Luebeck M."/>
            <person name="Luebeck P.S."/>
            <person name="Margeot A."/>
            <person name="Metz B."/>
            <person name="Misra M."/>
            <person name="Nevalainen H."/>
            <person name="Omann M."/>
            <person name="Packer N."/>
            <person name="Perrone G."/>
            <person name="Uresti-Rivera E.E."/>
            <person name="Salamov A."/>
            <person name="Schmoll M."/>
            <person name="Seiboth B."/>
            <person name="Shapiro H."/>
            <person name="Sukno S."/>
            <person name="Tamayo-Ramos J.A."/>
            <person name="Tisch D."/>
            <person name="Wiest A."/>
            <person name="Wilkinson H.H."/>
            <person name="Zhang M."/>
            <person name="Coutinho P.M."/>
            <person name="Kenerley C.M."/>
            <person name="Monte E."/>
            <person name="Baker S.E."/>
            <person name="Grigoriev I.V."/>
        </authorList>
    </citation>
    <scope>NUCLEOTIDE SEQUENCE [LARGE SCALE GENOMIC DNA]</scope>
    <source>
        <strain evidence="3">ATCC 20476 / IMI 206040</strain>
    </source>
</reference>
<gene>
    <name evidence="2" type="ORF">TRIATDRAFT_297914</name>
</gene>
<proteinExistence type="predicted"/>
<dbReference type="EMBL" id="ABDG02000017">
    <property type="protein sequence ID" value="EHK49283.1"/>
    <property type="molecule type" value="Genomic_DNA"/>
</dbReference>
<keyword evidence="3" id="KW-1185">Reference proteome</keyword>
<comment type="caution">
    <text evidence="2">The sequence shown here is derived from an EMBL/GenBank/DDBJ whole genome shotgun (WGS) entry which is preliminary data.</text>
</comment>
<evidence type="ECO:0000313" key="2">
    <source>
        <dbReference type="EMBL" id="EHK49283.1"/>
    </source>
</evidence>
<dbReference type="HOGENOM" id="CLU_1532768_0_0_1"/>
<evidence type="ECO:0000313" key="3">
    <source>
        <dbReference type="Proteomes" id="UP000005426"/>
    </source>
</evidence>